<name>A0A6J6GBT4_9ZZZZ</name>
<dbReference type="Pfam" id="PF00497">
    <property type="entry name" value="SBP_bac_3"/>
    <property type="match status" value="1"/>
</dbReference>
<dbReference type="CDD" id="cd13530">
    <property type="entry name" value="PBP2_peptides_like"/>
    <property type="match status" value="1"/>
</dbReference>
<accession>A0A6J6GBT4</accession>
<evidence type="ECO:0000259" key="2">
    <source>
        <dbReference type="SMART" id="SM00062"/>
    </source>
</evidence>
<dbReference type="EMBL" id="CAEZUE010000138">
    <property type="protein sequence ID" value="CAB4598597.1"/>
    <property type="molecule type" value="Genomic_DNA"/>
</dbReference>
<sequence>MGVRTVLGDPPVSAVLRLACIDADAPPLFNASPDGIHRTGYEPAAADLVASVMGREVEWVITGWDNMIPMVQRGEVDAVWCGQGMIPERIALVDFTQPYAIFNETTLVRTGDPANSPTTMNGYKVGAIAGSANLKVAQSIVGAEIVEFTGPSVFEDMIDALRTGAVDAFVDDDVVMIPLAEKDPDFVVAFTAETRNPWGVGVQKGNSELLGELNSALDTVIADGRLAKVWNDWMPNLSFPLGR</sequence>
<dbReference type="Gene3D" id="3.40.190.10">
    <property type="entry name" value="Periplasmic binding protein-like II"/>
    <property type="match status" value="2"/>
</dbReference>
<gene>
    <name evidence="3" type="ORF">UFOPK1788_00948</name>
</gene>
<dbReference type="PANTHER" id="PTHR35936">
    <property type="entry name" value="MEMBRANE-BOUND LYTIC MUREIN TRANSGLYCOSYLASE F"/>
    <property type="match status" value="1"/>
</dbReference>
<protein>
    <submittedName>
        <fullName evidence="3">Unannotated protein</fullName>
    </submittedName>
</protein>
<evidence type="ECO:0000313" key="3">
    <source>
        <dbReference type="EMBL" id="CAB4598597.1"/>
    </source>
</evidence>
<dbReference type="AlphaFoldDB" id="A0A6J6GBT4"/>
<organism evidence="3">
    <name type="scientific">freshwater metagenome</name>
    <dbReference type="NCBI Taxonomy" id="449393"/>
    <lineage>
        <taxon>unclassified sequences</taxon>
        <taxon>metagenomes</taxon>
        <taxon>ecological metagenomes</taxon>
    </lineage>
</organism>
<evidence type="ECO:0000256" key="1">
    <source>
        <dbReference type="ARBA" id="ARBA00022729"/>
    </source>
</evidence>
<keyword evidence="1" id="KW-0732">Signal</keyword>
<reference evidence="3" key="1">
    <citation type="submission" date="2020-05" db="EMBL/GenBank/DDBJ databases">
        <authorList>
            <person name="Chiriac C."/>
            <person name="Salcher M."/>
            <person name="Ghai R."/>
            <person name="Kavagutti S V."/>
        </authorList>
    </citation>
    <scope>NUCLEOTIDE SEQUENCE</scope>
</reference>
<feature type="domain" description="Solute-binding protein family 3/N-terminal" evidence="2">
    <location>
        <begin position="15"/>
        <end position="237"/>
    </location>
</feature>
<dbReference type="SUPFAM" id="SSF53850">
    <property type="entry name" value="Periplasmic binding protein-like II"/>
    <property type="match status" value="1"/>
</dbReference>
<dbReference type="PANTHER" id="PTHR35936:SF19">
    <property type="entry name" value="AMINO-ACID-BINDING PROTEIN YXEM-RELATED"/>
    <property type="match status" value="1"/>
</dbReference>
<proteinExistence type="predicted"/>
<dbReference type="SMART" id="SM00062">
    <property type="entry name" value="PBPb"/>
    <property type="match status" value="1"/>
</dbReference>
<dbReference type="InterPro" id="IPR001638">
    <property type="entry name" value="Solute-binding_3/MltF_N"/>
</dbReference>